<evidence type="ECO:0000313" key="5">
    <source>
        <dbReference type="EMBL" id="GAL31343.1"/>
    </source>
</evidence>
<feature type="domain" description="GFO/IDH/MocA-like oxidoreductase" evidence="4">
    <location>
        <begin position="137"/>
        <end position="244"/>
    </location>
</feature>
<keyword evidence="6" id="KW-1185">Reference proteome</keyword>
<dbReference type="InterPro" id="IPR036291">
    <property type="entry name" value="NAD(P)-bd_dom_sf"/>
</dbReference>
<dbReference type="InterPro" id="IPR050984">
    <property type="entry name" value="Gfo/Idh/MocA_domain"/>
</dbReference>
<evidence type="ECO:0000259" key="3">
    <source>
        <dbReference type="Pfam" id="PF01408"/>
    </source>
</evidence>
<dbReference type="Pfam" id="PF01408">
    <property type="entry name" value="GFO_IDH_MocA"/>
    <property type="match status" value="1"/>
</dbReference>
<feature type="domain" description="Gfo/Idh/MocA-like oxidoreductase N-terminal" evidence="3">
    <location>
        <begin position="2"/>
        <end position="119"/>
    </location>
</feature>
<dbReference type="InterPro" id="IPR055170">
    <property type="entry name" value="GFO_IDH_MocA-like_dom"/>
</dbReference>
<organism evidence="5 6">
    <name type="scientific">Vibrio variabilis</name>
    <dbReference type="NCBI Taxonomy" id="990271"/>
    <lineage>
        <taxon>Bacteria</taxon>
        <taxon>Pseudomonadati</taxon>
        <taxon>Pseudomonadota</taxon>
        <taxon>Gammaproteobacteria</taxon>
        <taxon>Vibrionales</taxon>
        <taxon>Vibrionaceae</taxon>
        <taxon>Vibrio</taxon>
    </lineage>
</organism>
<protein>
    <submittedName>
        <fullName evidence="5">Oxidoreductase</fullName>
    </submittedName>
</protein>
<dbReference type="Gene3D" id="3.40.50.720">
    <property type="entry name" value="NAD(P)-binding Rossmann-like Domain"/>
    <property type="match status" value="1"/>
</dbReference>
<comment type="caution">
    <text evidence="5">The sequence shown here is derived from an EMBL/GenBank/DDBJ whole genome shotgun (WGS) entry which is preliminary data.</text>
</comment>
<accession>A0ABQ0JRI3</accession>
<sequence length="318" mass="35789">MIKWGVIGPGRIAHNFARGISVTEGAVIHAVASRNQQRGQQFADEYQIATVYGDYQALTQDPDIDIIYIATPHAFHYEQAFMCLNAGKPVMCEKALTMTAKQSEHLREVSVEKGLFIMEAFWSKFLPVWEQIQTWKQQIGSIKLVQSNFCFKAERNYSDRLFDPVQGGGALHDIGIYNIALSNHVFEQLPLNWQITGEVGETGVEESVSAILEYENGASAMFTCSFNINTPNTMVIFGEHGRIEVAEPFFGAEKATLVTDKDTEIFEAPHLGAGFEYQIAEAMECLRQNKIQSDKHPMQATIDTLRIIEEMRKKLNVE</sequence>
<dbReference type="PANTHER" id="PTHR22604:SF105">
    <property type="entry name" value="TRANS-1,2-DIHYDROBENZENE-1,2-DIOL DEHYDROGENASE"/>
    <property type="match status" value="1"/>
</dbReference>
<dbReference type="SUPFAM" id="SSF55347">
    <property type="entry name" value="Glyceraldehyde-3-phosphate dehydrogenase-like, C-terminal domain"/>
    <property type="match status" value="1"/>
</dbReference>
<evidence type="ECO:0000256" key="2">
    <source>
        <dbReference type="ARBA" id="ARBA00023002"/>
    </source>
</evidence>
<evidence type="ECO:0000256" key="1">
    <source>
        <dbReference type="ARBA" id="ARBA00010928"/>
    </source>
</evidence>
<dbReference type="Proteomes" id="UP000029223">
    <property type="component" value="Unassembled WGS sequence"/>
</dbReference>
<proteinExistence type="inferred from homology"/>
<evidence type="ECO:0000313" key="6">
    <source>
        <dbReference type="Proteomes" id="UP000029223"/>
    </source>
</evidence>
<reference evidence="6" key="1">
    <citation type="submission" date="2014-09" db="EMBL/GenBank/DDBJ databases">
        <title>Vibrio variabilis JCM 19239. (C206) whole genome shotgun sequence.</title>
        <authorList>
            <person name="Sawabe T."/>
            <person name="Meirelles P."/>
            <person name="Nakanishi M."/>
            <person name="Sayaka M."/>
            <person name="Hattori M."/>
            <person name="Ohkuma M."/>
        </authorList>
    </citation>
    <scope>NUCLEOTIDE SEQUENCE [LARGE SCALE GENOMIC DNA]</scope>
    <source>
        <strain evidence="6">JCM 19239</strain>
    </source>
</reference>
<evidence type="ECO:0000259" key="4">
    <source>
        <dbReference type="Pfam" id="PF22725"/>
    </source>
</evidence>
<dbReference type="Gene3D" id="3.30.360.10">
    <property type="entry name" value="Dihydrodipicolinate Reductase, domain 2"/>
    <property type="match status" value="1"/>
</dbReference>
<gene>
    <name evidence="5" type="ORF">JCM19239_6613</name>
</gene>
<reference evidence="6" key="2">
    <citation type="submission" date="2014-09" db="EMBL/GenBank/DDBJ databases">
        <authorList>
            <consortium name="NBRP consortium"/>
            <person name="Sawabe T."/>
            <person name="Meirelles P."/>
            <person name="Nakanishi M."/>
            <person name="Sayaka M."/>
            <person name="Hattori M."/>
            <person name="Ohkuma M."/>
        </authorList>
    </citation>
    <scope>NUCLEOTIDE SEQUENCE [LARGE SCALE GENOMIC DNA]</scope>
    <source>
        <strain evidence="6">JCM 19239</strain>
    </source>
</reference>
<dbReference type="InterPro" id="IPR000683">
    <property type="entry name" value="Gfo/Idh/MocA-like_OxRdtase_N"/>
</dbReference>
<comment type="similarity">
    <text evidence="1">Belongs to the Gfo/Idh/MocA family.</text>
</comment>
<dbReference type="EMBL" id="BBMS01000152">
    <property type="protein sequence ID" value="GAL31343.1"/>
    <property type="molecule type" value="Genomic_DNA"/>
</dbReference>
<dbReference type="Pfam" id="PF22725">
    <property type="entry name" value="GFO_IDH_MocA_C3"/>
    <property type="match status" value="1"/>
</dbReference>
<keyword evidence="2" id="KW-0560">Oxidoreductase</keyword>
<name>A0ABQ0JRI3_9VIBR</name>
<dbReference type="SUPFAM" id="SSF51735">
    <property type="entry name" value="NAD(P)-binding Rossmann-fold domains"/>
    <property type="match status" value="1"/>
</dbReference>
<dbReference type="PANTHER" id="PTHR22604">
    <property type="entry name" value="OXIDOREDUCTASES"/>
    <property type="match status" value="1"/>
</dbReference>